<evidence type="ECO:0000313" key="1">
    <source>
        <dbReference type="EMBL" id="KAL3612658.1"/>
    </source>
</evidence>
<accession>A0ACC4D5H9</accession>
<protein>
    <submittedName>
        <fullName evidence="1">Uncharacterized protein</fullName>
    </submittedName>
</protein>
<name>A0ACC4D5H9_POPAL</name>
<organism evidence="1 2">
    <name type="scientific">Populus alba</name>
    <name type="common">White poplar</name>
    <dbReference type="NCBI Taxonomy" id="43335"/>
    <lineage>
        <taxon>Eukaryota</taxon>
        <taxon>Viridiplantae</taxon>
        <taxon>Streptophyta</taxon>
        <taxon>Embryophyta</taxon>
        <taxon>Tracheophyta</taxon>
        <taxon>Spermatophyta</taxon>
        <taxon>Magnoliopsida</taxon>
        <taxon>eudicotyledons</taxon>
        <taxon>Gunneridae</taxon>
        <taxon>Pentapetalae</taxon>
        <taxon>rosids</taxon>
        <taxon>fabids</taxon>
        <taxon>Malpighiales</taxon>
        <taxon>Salicaceae</taxon>
        <taxon>Saliceae</taxon>
        <taxon>Populus</taxon>
    </lineage>
</organism>
<reference evidence="1 2" key="1">
    <citation type="journal article" date="2024" name="Plant Biotechnol. J.">
        <title>Genome and CRISPR/Cas9 system of a widespread forest tree (Populus alba) in the world.</title>
        <authorList>
            <person name="Liu Y.J."/>
            <person name="Jiang P.F."/>
            <person name="Han X.M."/>
            <person name="Li X.Y."/>
            <person name="Wang H.M."/>
            <person name="Wang Y.J."/>
            <person name="Wang X.X."/>
            <person name="Zeng Q.Y."/>
        </authorList>
    </citation>
    <scope>NUCLEOTIDE SEQUENCE [LARGE SCALE GENOMIC DNA]</scope>
    <source>
        <strain evidence="2">cv. PAL-ZL1</strain>
    </source>
</reference>
<gene>
    <name evidence="1" type="ORF">D5086_003678</name>
</gene>
<proteinExistence type="predicted"/>
<evidence type="ECO:0000313" key="2">
    <source>
        <dbReference type="Proteomes" id="UP000309997"/>
    </source>
</evidence>
<comment type="caution">
    <text evidence="1">The sequence shown here is derived from an EMBL/GenBank/DDBJ whole genome shotgun (WGS) entry which is preliminary data.</text>
</comment>
<sequence>MMMFPERYKETSVEATKFSWRWRSTPALRTAWDFDEIFHEIEGCQSNASVLLDGCKLAKKPSQPLETQVGREDKRKWPLTTEAWVEMLTCAAVSLWIERPCSITHLRQDSLETLKLYPGGSTETTQSRYYVRLKYYHFPLTGWEMLELADSGKTLLSAEFSPTKPDDNNCMAGSTEKRRKILSIGKLFHSCPPNNLPQIPPKAIDSQDMDCRSPANVALFNGICKLLYIHKNLALSNHCINHNIYHSRAQVLHCQDDREMPLGTPQG</sequence>
<dbReference type="Proteomes" id="UP000309997">
    <property type="component" value="Unassembled WGS sequence"/>
</dbReference>
<dbReference type="EMBL" id="RCHU02000001">
    <property type="protein sequence ID" value="KAL3612658.1"/>
    <property type="molecule type" value="Genomic_DNA"/>
</dbReference>
<keyword evidence="2" id="KW-1185">Reference proteome</keyword>